<keyword evidence="13" id="KW-1185">Reference proteome</keyword>
<dbReference type="GO" id="GO:0004731">
    <property type="term" value="F:purine-nucleoside phosphorylase activity"/>
    <property type="evidence" value="ECO:0007669"/>
    <property type="project" value="UniProtKB-EC"/>
</dbReference>
<dbReference type="Gene3D" id="3.40.50.1580">
    <property type="entry name" value="Nucleoside phosphorylase domain"/>
    <property type="match status" value="1"/>
</dbReference>
<evidence type="ECO:0000256" key="7">
    <source>
        <dbReference type="ARBA" id="ARBA00022679"/>
    </source>
</evidence>
<dbReference type="NCBIfam" id="TIGR01700">
    <property type="entry name" value="PNPH"/>
    <property type="match status" value="1"/>
</dbReference>
<dbReference type="NCBIfam" id="NF006054">
    <property type="entry name" value="PRK08202.1"/>
    <property type="match status" value="1"/>
</dbReference>
<comment type="similarity">
    <text evidence="3 9">Belongs to the PNP/MTAP phosphorylase family.</text>
</comment>
<dbReference type="InterPro" id="IPR000845">
    <property type="entry name" value="Nucleoside_phosphorylase_d"/>
</dbReference>
<feature type="binding site" evidence="10">
    <location>
        <position position="30"/>
    </location>
    <ligand>
        <name>phosphate</name>
        <dbReference type="ChEBI" id="CHEBI:43474"/>
    </ligand>
</feature>
<comment type="function">
    <text evidence="1">The purine nucleoside phosphorylases catalyze the phosphorolytic breakdown of the N-glycosidic bond in the beta-(deoxy)ribonucleoside molecules, with the formation of the corresponding free purine bases and pentose-1-phosphate. Cleaves guanosine, inosine, 2'-deoxyguanosine and 2'-deoxyinosine.</text>
</comment>
<dbReference type="AlphaFoldDB" id="H3NGM3"/>
<keyword evidence="7 9" id="KW-0808">Transferase</keyword>
<accession>H3NGM3</accession>
<dbReference type="Pfam" id="PF01048">
    <property type="entry name" value="PNP_UDP_1"/>
    <property type="match status" value="1"/>
</dbReference>
<evidence type="ECO:0000256" key="3">
    <source>
        <dbReference type="ARBA" id="ARBA00006751"/>
    </source>
</evidence>
<dbReference type="HOGENOM" id="CLU_054456_1_2_9"/>
<dbReference type="Proteomes" id="UP000006190">
    <property type="component" value="Unassembled WGS sequence"/>
</dbReference>
<evidence type="ECO:0000256" key="6">
    <source>
        <dbReference type="ARBA" id="ARBA00022676"/>
    </source>
</evidence>
<dbReference type="RefSeq" id="WP_006307848.1">
    <property type="nucleotide sequence ID" value="NZ_JH601133.1"/>
</dbReference>
<protein>
    <recommendedName>
        <fullName evidence="9">Purine nucleoside phosphorylase</fullName>
        <ecNumber evidence="9">2.4.2.1</ecNumber>
    </recommendedName>
    <alternativeName>
        <fullName evidence="9">Inosine-guanosine phosphorylase</fullName>
    </alternativeName>
</protein>
<name>H3NGM3_9LACT</name>
<feature type="binding site" evidence="10">
    <location>
        <begin position="81"/>
        <end position="83"/>
    </location>
    <ligand>
        <name>phosphate</name>
        <dbReference type="ChEBI" id="CHEBI:43474"/>
    </ligand>
</feature>
<sequence>MQSQTHDTKALGYLKQKGIESAQVGLVLGSGLGDLADEIHDPIRVPYEAIPNFPTSTVEGHAGQLVYGQLGGQTVLALQGRFHYYEGYGLEEVTYPIRLFKDLGVQTVILTNAAGGVNEAFQPGDLMVITDHLNLTGANPLIGPNHPHGPRFVDMSQTYSKKGQALLHEIAQEMDLTLQEGVYTWLTGPTYETPAEIRAVRALGGDAVGMSTVPEAIVARHAGLEVVGISCITNLAAGMQAQLDHQEVMEVSQRVKPRFKQLIQTFLTRWDCEV</sequence>
<evidence type="ECO:0000256" key="5">
    <source>
        <dbReference type="ARBA" id="ARBA00022553"/>
    </source>
</evidence>
<dbReference type="NCBIfam" id="TIGR01697">
    <property type="entry name" value="PNPH-PUNA-XAPA"/>
    <property type="match status" value="1"/>
</dbReference>
<feature type="binding site" evidence="10">
    <location>
        <position position="61"/>
    </location>
    <ligand>
        <name>phosphate</name>
        <dbReference type="ChEBI" id="CHEBI:43474"/>
    </ligand>
</feature>
<evidence type="ECO:0000256" key="9">
    <source>
        <dbReference type="PIRNR" id="PIRNR000477"/>
    </source>
</evidence>
<dbReference type="STRING" id="883113.HMPREF9708_00012"/>
<evidence type="ECO:0000256" key="8">
    <source>
        <dbReference type="ARBA" id="ARBA00048556"/>
    </source>
</evidence>
<dbReference type="EC" id="2.4.2.1" evidence="9"/>
<dbReference type="EMBL" id="AGEG01000001">
    <property type="protein sequence ID" value="EHR38302.1"/>
    <property type="molecule type" value="Genomic_DNA"/>
</dbReference>
<keyword evidence="6 9" id="KW-0328">Glycosyltransferase</keyword>
<evidence type="ECO:0000256" key="1">
    <source>
        <dbReference type="ARBA" id="ARBA00002678"/>
    </source>
</evidence>
<dbReference type="InterPro" id="IPR011270">
    <property type="entry name" value="Pur_Nuc_Pase_Ino/Guo-sp"/>
</dbReference>
<reference evidence="12 13" key="1">
    <citation type="submission" date="2012-01" db="EMBL/GenBank/DDBJ databases">
        <title>The Genome Sequence of Facklamia languida CCUG 37842.</title>
        <authorList>
            <consortium name="The Broad Institute Genome Sequencing Platform"/>
            <person name="Earl A."/>
            <person name="Ward D."/>
            <person name="Feldgarden M."/>
            <person name="Gevers D."/>
            <person name="Huys G."/>
            <person name="Young S.K."/>
            <person name="Zeng Q."/>
            <person name="Gargeya S."/>
            <person name="Fitzgerald M."/>
            <person name="Haas B."/>
            <person name="Abouelleil A."/>
            <person name="Alvarado L."/>
            <person name="Arachchi H.M."/>
            <person name="Berlin A."/>
            <person name="Chapman S.B."/>
            <person name="Gearin G."/>
            <person name="Goldberg J."/>
            <person name="Griggs A."/>
            <person name="Gujja S."/>
            <person name="Hansen M."/>
            <person name="Heiman D."/>
            <person name="Howarth C."/>
            <person name="Larimer J."/>
            <person name="Lui A."/>
            <person name="MacDonald P.J.P."/>
            <person name="McCowen C."/>
            <person name="Montmayeur A."/>
            <person name="Murphy C."/>
            <person name="Neiman D."/>
            <person name="Pearson M."/>
            <person name="Priest M."/>
            <person name="Roberts A."/>
            <person name="Saif S."/>
            <person name="Shea T."/>
            <person name="Sisk P."/>
            <person name="Stolte C."/>
            <person name="Sykes S."/>
            <person name="Wortman J."/>
            <person name="Nusbaum C."/>
            <person name="Birren B."/>
        </authorList>
    </citation>
    <scope>NUCLEOTIDE SEQUENCE [LARGE SCALE GENOMIC DNA]</scope>
    <source>
        <strain evidence="12 13">CCUG 37842</strain>
    </source>
</reference>
<gene>
    <name evidence="12" type="ORF">HMPREF9708_00012</name>
</gene>
<dbReference type="SUPFAM" id="SSF53167">
    <property type="entry name" value="Purine and uridine phosphorylases"/>
    <property type="match status" value="1"/>
</dbReference>
<dbReference type="eggNOG" id="COG0005">
    <property type="taxonomic scope" value="Bacteria"/>
</dbReference>
<dbReference type="GO" id="GO:0005737">
    <property type="term" value="C:cytoplasm"/>
    <property type="evidence" value="ECO:0007669"/>
    <property type="project" value="TreeGrafter"/>
</dbReference>
<dbReference type="CDD" id="cd09009">
    <property type="entry name" value="PNP-EcPNPII_like"/>
    <property type="match status" value="1"/>
</dbReference>
<evidence type="ECO:0000313" key="13">
    <source>
        <dbReference type="Proteomes" id="UP000006190"/>
    </source>
</evidence>
<organism evidence="12 13">
    <name type="scientific">Facklamia languida CCUG 37842</name>
    <dbReference type="NCBI Taxonomy" id="883113"/>
    <lineage>
        <taxon>Bacteria</taxon>
        <taxon>Bacillati</taxon>
        <taxon>Bacillota</taxon>
        <taxon>Bacilli</taxon>
        <taxon>Lactobacillales</taxon>
        <taxon>Aerococcaceae</taxon>
        <taxon>Facklamia</taxon>
    </lineage>
</organism>
<dbReference type="PANTHER" id="PTHR11904:SF9">
    <property type="entry name" value="PURINE NUCLEOSIDE PHOSPHORYLASE-RELATED"/>
    <property type="match status" value="1"/>
</dbReference>
<dbReference type="InterPro" id="IPR035994">
    <property type="entry name" value="Nucleoside_phosphorylase_sf"/>
</dbReference>
<comment type="subunit">
    <text evidence="4">Homotrimer.</text>
</comment>
<dbReference type="GO" id="GO:0009116">
    <property type="term" value="P:nucleoside metabolic process"/>
    <property type="evidence" value="ECO:0007669"/>
    <property type="project" value="InterPro"/>
</dbReference>
<feature type="binding site" evidence="10">
    <location>
        <position position="211"/>
    </location>
    <ligand>
        <name>phosphate</name>
        <dbReference type="ChEBI" id="CHEBI:43474"/>
    </ligand>
</feature>
<dbReference type="UniPathway" id="UPA00606"/>
<dbReference type="PIRSF" id="PIRSF000477">
    <property type="entry name" value="PurNPase"/>
    <property type="match status" value="1"/>
</dbReference>
<comment type="catalytic activity">
    <reaction evidence="8">
        <text>a purine 2'-deoxy-D-ribonucleoside + phosphate = a purine nucleobase + 2-deoxy-alpha-D-ribose 1-phosphate</text>
        <dbReference type="Rhea" id="RHEA:36431"/>
        <dbReference type="ChEBI" id="CHEBI:26386"/>
        <dbReference type="ChEBI" id="CHEBI:43474"/>
        <dbReference type="ChEBI" id="CHEBI:57259"/>
        <dbReference type="ChEBI" id="CHEBI:142361"/>
        <dbReference type="EC" id="2.4.2.1"/>
    </reaction>
</comment>
<dbReference type="PANTHER" id="PTHR11904">
    <property type="entry name" value="METHYLTHIOADENOSINE/PURINE NUCLEOSIDE PHOSPHORYLASE"/>
    <property type="match status" value="1"/>
</dbReference>
<comment type="pathway">
    <text evidence="2 9">Purine metabolism; purine nucleoside salvage.</text>
</comment>
<proteinExistence type="inferred from homology"/>
<comment type="caution">
    <text evidence="12">The sequence shown here is derived from an EMBL/GenBank/DDBJ whole genome shotgun (WGS) entry which is preliminary data.</text>
</comment>
<feature type="binding site" evidence="10">
    <location>
        <position position="192"/>
    </location>
    <ligand>
        <name>a purine D-ribonucleoside</name>
        <dbReference type="ChEBI" id="CHEBI:142355"/>
    </ligand>
</feature>
<evidence type="ECO:0000259" key="11">
    <source>
        <dbReference type="Pfam" id="PF01048"/>
    </source>
</evidence>
<dbReference type="OrthoDB" id="1523230at2"/>
<dbReference type="FunFam" id="3.40.50.1580:FF:000010">
    <property type="entry name" value="Purine nucleoside phosphorylase"/>
    <property type="match status" value="1"/>
</dbReference>
<feature type="binding site" evidence="10">
    <location>
        <position position="234"/>
    </location>
    <ligand>
        <name>a purine D-ribonucleoside</name>
        <dbReference type="ChEBI" id="CHEBI:142355"/>
    </ligand>
</feature>
<evidence type="ECO:0000313" key="12">
    <source>
        <dbReference type="EMBL" id="EHR38302.1"/>
    </source>
</evidence>
<evidence type="ECO:0000256" key="4">
    <source>
        <dbReference type="ARBA" id="ARBA00011233"/>
    </source>
</evidence>
<dbReference type="InterPro" id="IPR011268">
    <property type="entry name" value="Purine_phosphorylase"/>
</dbReference>
<keyword evidence="5" id="KW-0597">Phosphoprotein</keyword>
<feature type="binding site" evidence="10">
    <location>
        <position position="113"/>
    </location>
    <ligand>
        <name>phosphate</name>
        <dbReference type="ChEBI" id="CHEBI:43474"/>
    </ligand>
</feature>
<evidence type="ECO:0000256" key="2">
    <source>
        <dbReference type="ARBA" id="ARBA00005058"/>
    </source>
</evidence>
<dbReference type="PATRIC" id="fig|883113.3.peg.12"/>
<evidence type="ECO:0000256" key="10">
    <source>
        <dbReference type="PIRSR" id="PIRSR000477-2"/>
    </source>
</evidence>
<feature type="domain" description="Nucleoside phosphorylase" evidence="11">
    <location>
        <begin position="24"/>
        <end position="267"/>
    </location>
</feature>